<name>A0A8H3G956_9AGAM</name>
<protein>
    <recommendedName>
        <fullName evidence="4">Zn(2)-C6 fungal-type domain-containing protein</fullName>
    </recommendedName>
</protein>
<keyword evidence="2" id="KW-0539">Nucleus</keyword>
<comment type="caution">
    <text evidence="5">The sequence shown here is derived from an EMBL/GenBank/DDBJ whole genome shotgun (WGS) entry which is preliminary data.</text>
</comment>
<dbReference type="PANTHER" id="PTHR37534">
    <property type="entry name" value="TRANSCRIPTIONAL ACTIVATOR PROTEIN UGA3"/>
    <property type="match status" value="1"/>
</dbReference>
<proteinExistence type="predicted"/>
<feature type="domain" description="Zn(2)-C6 fungal-type" evidence="4">
    <location>
        <begin position="8"/>
        <end position="38"/>
    </location>
</feature>
<dbReference type="Pfam" id="PF11951">
    <property type="entry name" value="Fungal_trans_2"/>
    <property type="match status" value="1"/>
</dbReference>
<dbReference type="InterPro" id="IPR036864">
    <property type="entry name" value="Zn2-C6_fun-type_DNA-bd_sf"/>
</dbReference>
<dbReference type="Pfam" id="PF00172">
    <property type="entry name" value="Zn_clus"/>
    <property type="match status" value="1"/>
</dbReference>
<dbReference type="Proteomes" id="UP000663846">
    <property type="component" value="Unassembled WGS sequence"/>
</dbReference>
<organism evidence="5 6">
    <name type="scientific">Rhizoctonia solani</name>
    <dbReference type="NCBI Taxonomy" id="456999"/>
    <lineage>
        <taxon>Eukaryota</taxon>
        <taxon>Fungi</taxon>
        <taxon>Dikarya</taxon>
        <taxon>Basidiomycota</taxon>
        <taxon>Agaricomycotina</taxon>
        <taxon>Agaricomycetes</taxon>
        <taxon>Cantharellales</taxon>
        <taxon>Ceratobasidiaceae</taxon>
        <taxon>Rhizoctonia</taxon>
    </lineage>
</organism>
<accession>A0A8H3G956</accession>
<dbReference type="GO" id="GO:0005634">
    <property type="term" value="C:nucleus"/>
    <property type="evidence" value="ECO:0007669"/>
    <property type="project" value="UniProtKB-SubCell"/>
</dbReference>
<sequence length="621" mass="69090">MASRSNTGCHRCKTWRKKCDEMKPTCLRCKNGGMECRYEYFQGPGKKAKLKTRPGPRPVSEQVLKPEPQQSNSTSFPKPEDNARNRTELFDYSPNPMLPLALNTCTGQNSLVECQLMSLNSDNIGAFPSAFMASQYPISTQNSTFSQGNLLKALFSPNETIPLLQSNPPPLFSVGETYFPPHETGLHSMSRNNPDSPPYAYAPVSTSKLLDEEEDLDGVKEIFYLAPLRLDWTLEANSLSFILQSYGQWIHATIFEPLKILYQTKEGVINQLSQSSASRSRLILTSHLMRTLAQSWTLDEAGKRVLGLLRGEVLRNVANYAPQECPASEAERGRAYAALNHMLEVISLQINSIPLSFTLNLLETAVPVFQAACHPHPNMLDILLEGGINLRNFVAMDVATSFTTGRSLFCRYHAPWSLDLCNQFAGRAENRGSQWLLGIPDQFVLLLGYIDGLKKDAEAAGTSVDPGLLSQIEHDVRKIHVSPSESNDPSLVVGRMVVQECWREAVILYTYMALGGAHAFDPRVIKSHLGFMRLVKGTKPARNPDAFLVIPMIAAGVAATKSSHRRVIISRILSVPECTHPNTAGNELVLTLKEAWARAELERRPPRWDDLREACRRITGV</sequence>
<evidence type="ECO:0000256" key="1">
    <source>
        <dbReference type="ARBA" id="ARBA00004123"/>
    </source>
</evidence>
<feature type="region of interest" description="Disordered" evidence="3">
    <location>
        <begin position="46"/>
        <end position="88"/>
    </location>
</feature>
<comment type="subcellular location">
    <subcellularLocation>
        <location evidence="1">Nucleus</location>
    </subcellularLocation>
</comment>
<dbReference type="GO" id="GO:0000981">
    <property type="term" value="F:DNA-binding transcription factor activity, RNA polymerase II-specific"/>
    <property type="evidence" value="ECO:0007669"/>
    <property type="project" value="InterPro"/>
</dbReference>
<evidence type="ECO:0000256" key="3">
    <source>
        <dbReference type="SAM" id="MobiDB-lite"/>
    </source>
</evidence>
<evidence type="ECO:0000313" key="5">
    <source>
        <dbReference type="EMBL" id="CAE6441958.1"/>
    </source>
</evidence>
<feature type="compositionally biased region" description="Basic and acidic residues" evidence="3">
    <location>
        <begin position="78"/>
        <end position="88"/>
    </location>
</feature>
<dbReference type="Gene3D" id="4.10.240.10">
    <property type="entry name" value="Zn(2)-C6 fungal-type DNA-binding domain"/>
    <property type="match status" value="1"/>
</dbReference>
<reference evidence="5" key="1">
    <citation type="submission" date="2021-01" db="EMBL/GenBank/DDBJ databases">
        <authorList>
            <person name="Kaushik A."/>
        </authorList>
    </citation>
    <scope>NUCLEOTIDE SEQUENCE</scope>
    <source>
        <strain evidence="5">AG1-1C</strain>
    </source>
</reference>
<dbReference type="CDD" id="cd00067">
    <property type="entry name" value="GAL4"/>
    <property type="match status" value="1"/>
</dbReference>
<dbReference type="SUPFAM" id="SSF57701">
    <property type="entry name" value="Zn2/Cys6 DNA-binding domain"/>
    <property type="match status" value="1"/>
</dbReference>
<dbReference type="PROSITE" id="PS50048">
    <property type="entry name" value="ZN2_CY6_FUNGAL_2"/>
    <property type="match status" value="1"/>
</dbReference>
<evidence type="ECO:0000259" key="4">
    <source>
        <dbReference type="PROSITE" id="PS50048"/>
    </source>
</evidence>
<dbReference type="EMBL" id="CAJMWS010000405">
    <property type="protein sequence ID" value="CAE6441958.1"/>
    <property type="molecule type" value="Genomic_DNA"/>
</dbReference>
<evidence type="ECO:0000256" key="2">
    <source>
        <dbReference type="ARBA" id="ARBA00023242"/>
    </source>
</evidence>
<dbReference type="SMART" id="SM00066">
    <property type="entry name" value="GAL4"/>
    <property type="match status" value="1"/>
</dbReference>
<gene>
    <name evidence="5" type="ORF">RDB_LOCUS131355</name>
</gene>
<dbReference type="InterPro" id="IPR001138">
    <property type="entry name" value="Zn2Cys6_DnaBD"/>
</dbReference>
<dbReference type="InterPro" id="IPR021858">
    <property type="entry name" value="Fun_TF"/>
</dbReference>
<dbReference type="PROSITE" id="PS00463">
    <property type="entry name" value="ZN2_CY6_FUNGAL_1"/>
    <property type="match status" value="1"/>
</dbReference>
<dbReference type="AlphaFoldDB" id="A0A8H3G956"/>
<dbReference type="GO" id="GO:0008270">
    <property type="term" value="F:zinc ion binding"/>
    <property type="evidence" value="ECO:0007669"/>
    <property type="project" value="InterPro"/>
</dbReference>
<evidence type="ECO:0000313" key="6">
    <source>
        <dbReference type="Proteomes" id="UP000663846"/>
    </source>
</evidence>
<dbReference type="PANTHER" id="PTHR37534:SF46">
    <property type="entry name" value="ZN(II)2CYS6 TRANSCRIPTION FACTOR (EUROFUNG)"/>
    <property type="match status" value="1"/>
</dbReference>